<sequence>MKTGLREKLKWLRKPDSTPATADNTRATEPDRPGWFIPQKAESLLATPLRRQLMKIIWQRTSVSAALFAELYQTPVARFAVLAQQLPASEYHHHAYPGGLLDHTLEVMAFAAKLRQRHLLPAGAAPEDQAREAEAWTAGILYAALLHDAGKLAIDMEVTTGENQLWYPWQGAPAGPYRLKYRKGREYALHPVAGCLLATRILPDSALNWLAQYPELMASFLYCISGQYERAGVPGEVVQEADRASVAQYMGASAGSVLDNPQPSLAKQILTALRELMHTRYRLNNPQSGSDGWLTADALWLVSKATADNVRAWLLQQGVTSVPDSNIRLFDEMQSLGLIIPTTEGKAIWTCDIQATGGWSPGRPLTLLRVSPERIWPDADGRPPVFDGRVSPLSSVPEQPQACGDAPAMSPVDPGTGTGGDLLSELTLSLFSGTDDHTAPQASMTPPSGSEEKHIAGDGLLTVVPAETESQPPPVTEVNPPVPASITPPVAACSGQNFTDWLREGLLTRKILINDRLARVHMVEGMLFLVSPEIFKLYVQSTTGSTGDEWMLAQKAFQKLGLHHRGVNNINIHTCQIRGPRRNSRVKGYLLTSPEQIFGESIPEDNPYLSVLEEGSGTAT</sequence>
<dbReference type="InterPro" id="IPR011093">
    <property type="entry name" value="TraI_2_C"/>
</dbReference>
<dbReference type="SUPFAM" id="SSF46785">
    <property type="entry name" value="Winged helix' DNA-binding domain"/>
    <property type="match status" value="1"/>
</dbReference>
<dbReference type="Proteomes" id="UP000514462">
    <property type="component" value="Chromosome"/>
</dbReference>
<evidence type="ECO:0000259" key="3">
    <source>
        <dbReference type="Pfam" id="PF07515"/>
    </source>
</evidence>
<dbReference type="InterPro" id="IPR011119">
    <property type="entry name" value="Unchr_helicase_relaxase_TraI"/>
</dbReference>
<dbReference type="Pfam" id="PF07514">
    <property type="entry name" value="TraI_2"/>
    <property type="match status" value="1"/>
</dbReference>
<dbReference type="Gene3D" id="1.10.3210.40">
    <property type="match status" value="1"/>
</dbReference>
<evidence type="ECO:0000256" key="1">
    <source>
        <dbReference type="SAM" id="MobiDB-lite"/>
    </source>
</evidence>
<name>A0AAP9R012_KLEAE</name>
<evidence type="ECO:0000259" key="2">
    <source>
        <dbReference type="Pfam" id="PF07514"/>
    </source>
</evidence>
<feature type="domain" description="Putative conjugal transfer nickase/helicase TraI C-terminal" evidence="3">
    <location>
        <begin position="493"/>
        <end position="610"/>
    </location>
</feature>
<feature type="region of interest" description="Disordered" evidence="1">
    <location>
        <begin position="12"/>
        <end position="33"/>
    </location>
</feature>
<gene>
    <name evidence="4" type="ORF">HV331_19590</name>
</gene>
<feature type="domain" description="Uncharacterised" evidence="2">
    <location>
        <begin position="41"/>
        <end position="348"/>
    </location>
</feature>
<evidence type="ECO:0000313" key="5">
    <source>
        <dbReference type="Proteomes" id="UP000514462"/>
    </source>
</evidence>
<proteinExistence type="predicted"/>
<protein>
    <submittedName>
        <fullName evidence="4">TraI domain-containing protein</fullName>
    </submittedName>
</protein>
<dbReference type="InterPro" id="IPR036388">
    <property type="entry name" value="WH-like_DNA-bd_sf"/>
</dbReference>
<dbReference type="Gene3D" id="1.10.10.10">
    <property type="entry name" value="Winged helix-like DNA-binding domain superfamily/Winged helix DNA-binding domain"/>
    <property type="match status" value="1"/>
</dbReference>
<evidence type="ECO:0000313" key="4">
    <source>
        <dbReference type="EMBL" id="QMR41564.1"/>
    </source>
</evidence>
<dbReference type="SUPFAM" id="SSF109604">
    <property type="entry name" value="HD-domain/PDEase-like"/>
    <property type="match status" value="1"/>
</dbReference>
<dbReference type="InterPro" id="IPR022391">
    <property type="entry name" value="ICE_relaxase_PFGI-1"/>
</dbReference>
<dbReference type="Gene3D" id="2.40.10.200">
    <property type="entry name" value="STY4665 C-terminal domain-like"/>
    <property type="match status" value="1"/>
</dbReference>
<feature type="region of interest" description="Disordered" evidence="1">
    <location>
        <begin position="433"/>
        <end position="453"/>
    </location>
</feature>
<dbReference type="EMBL" id="CP055904">
    <property type="protein sequence ID" value="QMR41564.1"/>
    <property type="molecule type" value="Genomic_DNA"/>
</dbReference>
<dbReference type="AlphaFoldDB" id="A0AAP9R012"/>
<dbReference type="NCBIfam" id="TIGR03760">
    <property type="entry name" value="ICE_TraI_Pfluor"/>
    <property type="match status" value="1"/>
</dbReference>
<organism evidence="4 5">
    <name type="scientific">Klebsiella aerogenes</name>
    <name type="common">Enterobacter aerogenes</name>
    <dbReference type="NCBI Taxonomy" id="548"/>
    <lineage>
        <taxon>Bacteria</taxon>
        <taxon>Pseudomonadati</taxon>
        <taxon>Pseudomonadota</taxon>
        <taxon>Gammaproteobacteria</taxon>
        <taxon>Enterobacterales</taxon>
        <taxon>Enterobacteriaceae</taxon>
        <taxon>Klebsiella/Raoultella group</taxon>
        <taxon>Klebsiella</taxon>
    </lineage>
</organism>
<reference evidence="5" key="1">
    <citation type="submission" date="2020-06" db="EMBL/GenBank/DDBJ databases">
        <title>REHAB project genomes.</title>
        <authorList>
            <person name="Shaw L.P."/>
        </authorList>
    </citation>
    <scope>NUCLEOTIDE SEQUENCE [LARGE SCALE GENOMIC DNA]</scope>
    <source>
        <strain evidence="5">RHBSTW-00938</strain>
    </source>
</reference>
<dbReference type="InterPro" id="IPR036390">
    <property type="entry name" value="WH_DNA-bd_sf"/>
</dbReference>
<accession>A0AAP9R012</accession>
<dbReference type="RefSeq" id="WP_182014657.1">
    <property type="nucleotide sequence ID" value="NZ_CP055904.1"/>
</dbReference>
<dbReference type="NCBIfam" id="NF041494">
    <property type="entry name" value="MobH"/>
    <property type="match status" value="1"/>
</dbReference>
<dbReference type="Pfam" id="PF07515">
    <property type="entry name" value="TraI_2_C"/>
    <property type="match status" value="1"/>
</dbReference>